<comment type="cofactor">
    <cofactor evidence="6">
        <name>Zn(2+)</name>
        <dbReference type="ChEBI" id="CHEBI:29105"/>
    </cofactor>
    <text evidence="6">Binds 1 zinc ion per subunit.</text>
</comment>
<dbReference type="EMBL" id="JAPDPI010000004">
    <property type="protein sequence ID" value="MCW3804675.1"/>
    <property type="molecule type" value="Genomic_DNA"/>
</dbReference>
<evidence type="ECO:0000256" key="6">
    <source>
        <dbReference type="RuleBase" id="RU003983"/>
    </source>
</evidence>
<protein>
    <submittedName>
        <fullName evidence="8">M48 family metallopeptidase</fullName>
    </submittedName>
</protein>
<dbReference type="GO" id="GO:0016020">
    <property type="term" value="C:membrane"/>
    <property type="evidence" value="ECO:0007669"/>
    <property type="project" value="TreeGrafter"/>
</dbReference>
<name>A0AAE3MBJ8_9BACT</name>
<evidence type="ECO:0000313" key="8">
    <source>
        <dbReference type="EMBL" id="MCW3804675.1"/>
    </source>
</evidence>
<dbReference type="PANTHER" id="PTHR22726">
    <property type="entry name" value="METALLOENDOPEPTIDASE OMA1"/>
    <property type="match status" value="1"/>
</dbReference>
<evidence type="ECO:0000256" key="1">
    <source>
        <dbReference type="ARBA" id="ARBA00022670"/>
    </source>
</evidence>
<dbReference type="PROSITE" id="PS51257">
    <property type="entry name" value="PROKAR_LIPOPROTEIN"/>
    <property type="match status" value="1"/>
</dbReference>
<dbReference type="GO" id="GO:0046872">
    <property type="term" value="F:metal ion binding"/>
    <property type="evidence" value="ECO:0007669"/>
    <property type="project" value="UniProtKB-KW"/>
</dbReference>
<evidence type="ECO:0000256" key="3">
    <source>
        <dbReference type="ARBA" id="ARBA00022801"/>
    </source>
</evidence>
<dbReference type="Proteomes" id="UP001207408">
    <property type="component" value="Unassembled WGS sequence"/>
</dbReference>
<dbReference type="AlphaFoldDB" id="A0AAE3MBJ8"/>
<keyword evidence="2" id="KW-0479">Metal-binding</keyword>
<dbReference type="PANTHER" id="PTHR22726:SF1">
    <property type="entry name" value="METALLOENDOPEPTIDASE OMA1, MITOCHONDRIAL"/>
    <property type="match status" value="1"/>
</dbReference>
<keyword evidence="9" id="KW-1185">Reference proteome</keyword>
<sequence length="267" mass="29773">MIKSYWKQVVAFFVVAASLISCSTVPITGRSQLSLFPSSQMAEMGLTNYNSFLKEAKLSDNKEQTDMVKRVGTNIANAVEKYMKDHGYESQLANFDWEFNLVEDDTPNAWCMPGGKVVFYTGILPYTKNEDGLAVVMGHEIAHAVAKHGNERMSHAMGVQAVAAGLQVALQEKPQQTQQIYMAAFGLGAQYGMMLPYSRKHEYEADKMGLIFMSMAGYNPEEAVDFWTRMSQMGGQKPPEFMSTHPADESRIKQIEANMAEAKSYAK</sequence>
<dbReference type="RefSeq" id="WP_301197894.1">
    <property type="nucleotide sequence ID" value="NZ_JAPDPI010000004.1"/>
</dbReference>
<comment type="similarity">
    <text evidence="6">Belongs to the peptidase M48 family.</text>
</comment>
<dbReference type="Gene3D" id="3.30.2010.10">
    <property type="entry name" value="Metalloproteases ('zincins'), catalytic domain"/>
    <property type="match status" value="1"/>
</dbReference>
<evidence type="ECO:0000256" key="2">
    <source>
        <dbReference type="ARBA" id="ARBA00022723"/>
    </source>
</evidence>
<dbReference type="GO" id="GO:0004222">
    <property type="term" value="F:metalloendopeptidase activity"/>
    <property type="evidence" value="ECO:0007669"/>
    <property type="project" value="InterPro"/>
</dbReference>
<dbReference type="GO" id="GO:0051603">
    <property type="term" value="P:proteolysis involved in protein catabolic process"/>
    <property type="evidence" value="ECO:0007669"/>
    <property type="project" value="TreeGrafter"/>
</dbReference>
<keyword evidence="5 6" id="KW-0482">Metalloprotease</keyword>
<dbReference type="InterPro" id="IPR051156">
    <property type="entry name" value="Mito/Outer_Membr_Metalloprot"/>
</dbReference>
<dbReference type="InterPro" id="IPR001915">
    <property type="entry name" value="Peptidase_M48"/>
</dbReference>
<accession>A0AAE3MBJ8</accession>
<keyword evidence="4 6" id="KW-0862">Zinc</keyword>
<dbReference type="CDD" id="cd07331">
    <property type="entry name" value="M48C_Oma1_like"/>
    <property type="match status" value="1"/>
</dbReference>
<keyword evidence="1 6" id="KW-0645">Protease</keyword>
<feature type="domain" description="Peptidase M48" evidence="7">
    <location>
        <begin position="78"/>
        <end position="257"/>
    </location>
</feature>
<organism evidence="8 9">
    <name type="scientific">Plebeiibacterium marinum</name>
    <dbReference type="NCBI Taxonomy" id="2992111"/>
    <lineage>
        <taxon>Bacteria</taxon>
        <taxon>Pseudomonadati</taxon>
        <taxon>Bacteroidota</taxon>
        <taxon>Bacteroidia</taxon>
        <taxon>Marinilabiliales</taxon>
        <taxon>Marinilabiliaceae</taxon>
        <taxon>Plebeiibacterium</taxon>
    </lineage>
</organism>
<evidence type="ECO:0000313" key="9">
    <source>
        <dbReference type="Proteomes" id="UP001207408"/>
    </source>
</evidence>
<dbReference type="Pfam" id="PF01435">
    <property type="entry name" value="Peptidase_M48"/>
    <property type="match status" value="1"/>
</dbReference>
<evidence type="ECO:0000256" key="4">
    <source>
        <dbReference type="ARBA" id="ARBA00022833"/>
    </source>
</evidence>
<keyword evidence="3 6" id="KW-0378">Hydrolase</keyword>
<comment type="caution">
    <text evidence="8">The sequence shown here is derived from an EMBL/GenBank/DDBJ whole genome shotgun (WGS) entry which is preliminary data.</text>
</comment>
<reference evidence="8" key="1">
    <citation type="submission" date="2022-10" db="EMBL/GenBank/DDBJ databases">
        <authorList>
            <person name="Yu W.X."/>
        </authorList>
    </citation>
    <scope>NUCLEOTIDE SEQUENCE</scope>
    <source>
        <strain evidence="8">D04</strain>
    </source>
</reference>
<proteinExistence type="inferred from homology"/>
<evidence type="ECO:0000259" key="7">
    <source>
        <dbReference type="Pfam" id="PF01435"/>
    </source>
</evidence>
<gene>
    <name evidence="8" type="ORF">OM074_03495</name>
</gene>
<evidence type="ECO:0000256" key="5">
    <source>
        <dbReference type="ARBA" id="ARBA00023049"/>
    </source>
</evidence>